<keyword evidence="6 9" id="KW-0863">Zinc-finger</keyword>
<gene>
    <name evidence="12" type="ORF">H257_08207</name>
</gene>
<keyword evidence="8" id="KW-0862">Zinc</keyword>
<dbReference type="PROSITE" id="PS51873">
    <property type="entry name" value="TRIAD"/>
    <property type="match status" value="1"/>
</dbReference>
<evidence type="ECO:0000256" key="8">
    <source>
        <dbReference type="ARBA" id="ARBA00022833"/>
    </source>
</evidence>
<dbReference type="Pfam" id="PF01485">
    <property type="entry name" value="IBR"/>
    <property type="match status" value="2"/>
</dbReference>
<evidence type="ECO:0000313" key="12">
    <source>
        <dbReference type="EMBL" id="ETV77981.1"/>
    </source>
</evidence>
<dbReference type="SMART" id="SM00184">
    <property type="entry name" value="RING"/>
    <property type="match status" value="2"/>
</dbReference>
<evidence type="ECO:0000256" key="9">
    <source>
        <dbReference type="PROSITE-ProRule" id="PRU00175"/>
    </source>
</evidence>
<dbReference type="InterPro" id="IPR018957">
    <property type="entry name" value="Znf_C3HC4_RING-type"/>
</dbReference>
<dbReference type="InterPro" id="IPR017907">
    <property type="entry name" value="Znf_RING_CS"/>
</dbReference>
<feature type="domain" description="RING-type" evidence="10">
    <location>
        <begin position="13"/>
        <end position="80"/>
    </location>
</feature>
<sequence>MASKAKGGGRAPCPICLDILGSVQTHLHHYPYVDPSDFSPHDGWELKCGHVFCIGCLRNWIQHTVLSGPHNAKASAPNCPHRGCLHAVQPHHLDRVLDPDAVKRFKYLITPRVLKCPTTSCSTTVNVPGHIHQAPVLCPKCALEFCAACGLRWHAEFDCAMNKLHLEDEKAAALLQATIDKLQWKRCPWCRAVVERASGCAHITCRCGHHFCYKCGKACSSDHFSCCPP</sequence>
<name>W4GFD9_APHAT</name>
<evidence type="ECO:0000256" key="7">
    <source>
        <dbReference type="ARBA" id="ARBA00022786"/>
    </source>
</evidence>
<dbReference type="PANTHER" id="PTHR11685">
    <property type="entry name" value="RBR FAMILY RING FINGER AND IBR DOMAIN-CONTAINING"/>
    <property type="match status" value="1"/>
</dbReference>
<evidence type="ECO:0000256" key="1">
    <source>
        <dbReference type="ARBA" id="ARBA00001798"/>
    </source>
</evidence>
<evidence type="ECO:0000256" key="4">
    <source>
        <dbReference type="ARBA" id="ARBA00022723"/>
    </source>
</evidence>
<dbReference type="OrthoDB" id="59414at2759"/>
<dbReference type="Gene3D" id="3.30.40.10">
    <property type="entry name" value="Zinc/RING finger domain, C3HC4 (zinc finger)"/>
    <property type="match status" value="1"/>
</dbReference>
<dbReference type="Pfam" id="PF00097">
    <property type="entry name" value="zf-C3HC4"/>
    <property type="match status" value="1"/>
</dbReference>
<dbReference type="RefSeq" id="XP_009832318.1">
    <property type="nucleotide sequence ID" value="XM_009834016.1"/>
</dbReference>
<dbReference type="GO" id="GO:0016567">
    <property type="term" value="P:protein ubiquitination"/>
    <property type="evidence" value="ECO:0007669"/>
    <property type="project" value="InterPro"/>
</dbReference>
<dbReference type="InterPro" id="IPR044066">
    <property type="entry name" value="TRIAD_supradom"/>
</dbReference>
<dbReference type="SUPFAM" id="SSF57850">
    <property type="entry name" value="RING/U-box"/>
    <property type="match status" value="3"/>
</dbReference>
<dbReference type="PROSITE" id="PS50089">
    <property type="entry name" value="ZF_RING_2"/>
    <property type="match status" value="1"/>
</dbReference>
<evidence type="ECO:0000256" key="2">
    <source>
        <dbReference type="ARBA" id="ARBA00012251"/>
    </source>
</evidence>
<dbReference type="AlphaFoldDB" id="W4GFD9"/>
<dbReference type="InterPro" id="IPR002867">
    <property type="entry name" value="IBR_dom"/>
</dbReference>
<accession>W4GFD9</accession>
<comment type="catalytic activity">
    <reaction evidence="1">
        <text>[E2 ubiquitin-conjugating enzyme]-S-ubiquitinyl-L-cysteine + [acceptor protein]-L-lysine = [E2 ubiquitin-conjugating enzyme]-L-cysteine + [acceptor protein]-N(6)-ubiquitinyl-L-lysine.</text>
        <dbReference type="EC" id="2.3.2.31"/>
    </reaction>
</comment>
<keyword evidence="7" id="KW-0833">Ubl conjugation pathway</keyword>
<proteinExistence type="predicted"/>
<dbReference type="InterPro" id="IPR013083">
    <property type="entry name" value="Znf_RING/FYVE/PHD"/>
</dbReference>
<evidence type="ECO:0000259" key="10">
    <source>
        <dbReference type="PROSITE" id="PS50089"/>
    </source>
</evidence>
<keyword evidence="4" id="KW-0479">Metal-binding</keyword>
<reference evidence="12" key="1">
    <citation type="submission" date="2013-12" db="EMBL/GenBank/DDBJ databases">
        <title>The Genome Sequence of Aphanomyces astaci APO3.</title>
        <authorList>
            <consortium name="The Broad Institute Genomics Platform"/>
            <person name="Russ C."/>
            <person name="Tyler B."/>
            <person name="van West P."/>
            <person name="Dieguez-Uribeondo J."/>
            <person name="Young S.K."/>
            <person name="Zeng Q."/>
            <person name="Gargeya S."/>
            <person name="Fitzgerald M."/>
            <person name="Abouelleil A."/>
            <person name="Alvarado L."/>
            <person name="Chapman S.B."/>
            <person name="Gainer-Dewar J."/>
            <person name="Goldberg J."/>
            <person name="Griggs A."/>
            <person name="Gujja S."/>
            <person name="Hansen M."/>
            <person name="Howarth C."/>
            <person name="Imamovic A."/>
            <person name="Ireland A."/>
            <person name="Larimer J."/>
            <person name="McCowan C."/>
            <person name="Murphy C."/>
            <person name="Pearson M."/>
            <person name="Poon T.W."/>
            <person name="Priest M."/>
            <person name="Roberts A."/>
            <person name="Saif S."/>
            <person name="Shea T."/>
            <person name="Sykes S."/>
            <person name="Wortman J."/>
            <person name="Nusbaum C."/>
            <person name="Birren B."/>
        </authorList>
    </citation>
    <scope>NUCLEOTIDE SEQUENCE [LARGE SCALE GENOMIC DNA]</scope>
    <source>
        <strain evidence="12">APO3</strain>
    </source>
</reference>
<dbReference type="GO" id="GO:0061630">
    <property type="term" value="F:ubiquitin protein ligase activity"/>
    <property type="evidence" value="ECO:0007669"/>
    <property type="project" value="UniProtKB-EC"/>
</dbReference>
<evidence type="ECO:0000256" key="5">
    <source>
        <dbReference type="ARBA" id="ARBA00022737"/>
    </source>
</evidence>
<dbReference type="GO" id="GO:0008270">
    <property type="term" value="F:zinc ion binding"/>
    <property type="evidence" value="ECO:0007669"/>
    <property type="project" value="UniProtKB-KW"/>
</dbReference>
<evidence type="ECO:0000259" key="11">
    <source>
        <dbReference type="PROSITE" id="PS51873"/>
    </source>
</evidence>
<keyword evidence="3" id="KW-0808">Transferase</keyword>
<dbReference type="InterPro" id="IPR031127">
    <property type="entry name" value="E3_UB_ligase_RBR"/>
</dbReference>
<organism evidence="12">
    <name type="scientific">Aphanomyces astaci</name>
    <name type="common">Crayfish plague agent</name>
    <dbReference type="NCBI Taxonomy" id="112090"/>
    <lineage>
        <taxon>Eukaryota</taxon>
        <taxon>Sar</taxon>
        <taxon>Stramenopiles</taxon>
        <taxon>Oomycota</taxon>
        <taxon>Saprolegniomycetes</taxon>
        <taxon>Saprolegniales</taxon>
        <taxon>Verrucalvaceae</taxon>
        <taxon>Aphanomyces</taxon>
    </lineage>
</organism>
<dbReference type="STRING" id="112090.W4GFD9"/>
<keyword evidence="5" id="KW-0677">Repeat</keyword>
<dbReference type="EMBL" id="KI913131">
    <property type="protein sequence ID" value="ETV77981.1"/>
    <property type="molecule type" value="Genomic_DNA"/>
</dbReference>
<dbReference type="SMART" id="SM00647">
    <property type="entry name" value="IBR"/>
    <property type="match status" value="2"/>
</dbReference>
<dbReference type="PROSITE" id="PS00518">
    <property type="entry name" value="ZF_RING_1"/>
    <property type="match status" value="1"/>
</dbReference>
<protein>
    <recommendedName>
        <fullName evidence="2">RBR-type E3 ubiquitin transferase</fullName>
        <ecNumber evidence="2">2.3.2.31</ecNumber>
    </recommendedName>
</protein>
<dbReference type="CDD" id="cd22584">
    <property type="entry name" value="Rcat_RBR_unk"/>
    <property type="match status" value="1"/>
</dbReference>
<dbReference type="Gene3D" id="1.20.120.1750">
    <property type="match status" value="1"/>
</dbReference>
<dbReference type="InterPro" id="IPR001841">
    <property type="entry name" value="Znf_RING"/>
</dbReference>
<dbReference type="GeneID" id="20810203"/>
<evidence type="ECO:0000256" key="3">
    <source>
        <dbReference type="ARBA" id="ARBA00022679"/>
    </source>
</evidence>
<dbReference type="VEuPathDB" id="FungiDB:H257_08207"/>
<feature type="domain" description="RING-type" evidence="11">
    <location>
        <begin position="9"/>
        <end position="229"/>
    </location>
</feature>
<evidence type="ECO:0000256" key="6">
    <source>
        <dbReference type="ARBA" id="ARBA00022771"/>
    </source>
</evidence>
<dbReference type="EC" id="2.3.2.31" evidence="2"/>